<dbReference type="OrthoDB" id="5195266at2"/>
<gene>
    <name evidence="2" type="ORF">SAMN05421684_2585</name>
</gene>
<sequence>MGTRLGWHEYASRWAALHGGFDPRQAGAVVRGWIRLSYEIGSRLGRLRISPTAVTVVGLGLCAATPIAATRAPSGLVTAAILVLLAAVADSVDGAVAVASDRTTRLGYVYDSVADRLGEIFWLTAFWVAGAPAPLVVTAGALSWLHEYIRARATAAGMSEIGTVTVGERPSRVSVTTVAFLAAAAAGTLDRDLTPGTLTVFLAIWILLATFGLAQLLRAVRRLLR</sequence>
<dbReference type="InterPro" id="IPR000462">
    <property type="entry name" value="CDP-OH_P_trans"/>
</dbReference>
<keyword evidence="1" id="KW-1133">Transmembrane helix</keyword>
<keyword evidence="3" id="KW-1185">Reference proteome</keyword>
<dbReference type="GO" id="GO:0008654">
    <property type="term" value="P:phospholipid biosynthetic process"/>
    <property type="evidence" value="ECO:0007669"/>
    <property type="project" value="InterPro"/>
</dbReference>
<feature type="transmembrane region" description="Helical" evidence="1">
    <location>
        <begin position="120"/>
        <end position="145"/>
    </location>
</feature>
<keyword evidence="1" id="KW-0472">Membrane</keyword>
<feature type="transmembrane region" description="Helical" evidence="1">
    <location>
        <begin position="75"/>
        <end position="99"/>
    </location>
</feature>
<feature type="transmembrane region" description="Helical" evidence="1">
    <location>
        <begin position="49"/>
        <end position="69"/>
    </location>
</feature>
<dbReference type="InterPro" id="IPR043130">
    <property type="entry name" value="CDP-OH_PTrfase_TM_dom"/>
</dbReference>
<dbReference type="GO" id="GO:0016020">
    <property type="term" value="C:membrane"/>
    <property type="evidence" value="ECO:0007669"/>
    <property type="project" value="InterPro"/>
</dbReference>
<evidence type="ECO:0000313" key="3">
    <source>
        <dbReference type="Proteomes" id="UP000199632"/>
    </source>
</evidence>
<reference evidence="3" key="1">
    <citation type="submission" date="2016-10" db="EMBL/GenBank/DDBJ databases">
        <authorList>
            <person name="Varghese N."/>
            <person name="Submissions S."/>
        </authorList>
    </citation>
    <scope>NUCLEOTIDE SEQUENCE [LARGE SCALE GENOMIC DNA]</scope>
    <source>
        <strain evidence="3">DSM 44718</strain>
    </source>
</reference>
<feature type="transmembrane region" description="Helical" evidence="1">
    <location>
        <begin position="198"/>
        <end position="217"/>
    </location>
</feature>
<protein>
    <submittedName>
        <fullName evidence="2">CDP-diacylglycerol--glycerol-3-phosphate 3-phosphatidyltransferase</fullName>
    </submittedName>
</protein>
<dbReference type="Gene3D" id="1.20.120.1760">
    <property type="match status" value="1"/>
</dbReference>
<accession>A0A1H3P5D9</accession>
<keyword evidence="1" id="KW-0812">Transmembrane</keyword>
<dbReference type="Proteomes" id="UP000199632">
    <property type="component" value="Unassembled WGS sequence"/>
</dbReference>
<keyword evidence="2" id="KW-0808">Transferase</keyword>
<dbReference type="Pfam" id="PF01066">
    <property type="entry name" value="CDP-OH_P_transf"/>
    <property type="match status" value="1"/>
</dbReference>
<evidence type="ECO:0000313" key="2">
    <source>
        <dbReference type="EMBL" id="SDY96183.1"/>
    </source>
</evidence>
<dbReference type="STRING" id="137265.SAMN05421684_2585"/>
<proteinExistence type="predicted"/>
<name>A0A1H3P5D9_9ACTN</name>
<dbReference type="GO" id="GO:0016780">
    <property type="term" value="F:phosphotransferase activity, for other substituted phosphate groups"/>
    <property type="evidence" value="ECO:0007669"/>
    <property type="project" value="InterPro"/>
</dbReference>
<organism evidence="2 3">
    <name type="scientific">Asanoa ishikariensis</name>
    <dbReference type="NCBI Taxonomy" id="137265"/>
    <lineage>
        <taxon>Bacteria</taxon>
        <taxon>Bacillati</taxon>
        <taxon>Actinomycetota</taxon>
        <taxon>Actinomycetes</taxon>
        <taxon>Micromonosporales</taxon>
        <taxon>Micromonosporaceae</taxon>
        <taxon>Asanoa</taxon>
    </lineage>
</organism>
<dbReference type="RefSeq" id="WP_090790464.1">
    <property type="nucleotide sequence ID" value="NZ_BOND01000025.1"/>
</dbReference>
<dbReference type="EMBL" id="FNQB01000001">
    <property type="protein sequence ID" value="SDY96183.1"/>
    <property type="molecule type" value="Genomic_DNA"/>
</dbReference>
<evidence type="ECO:0000256" key="1">
    <source>
        <dbReference type="SAM" id="Phobius"/>
    </source>
</evidence>
<dbReference type="AlphaFoldDB" id="A0A1H3P5D9"/>